<accession>A0A918YVZ4</accession>
<proteinExistence type="predicted"/>
<evidence type="ECO:0000256" key="1">
    <source>
        <dbReference type="SAM" id="SignalP"/>
    </source>
</evidence>
<name>A0A918YVZ4_9GAMM</name>
<dbReference type="AlphaFoldDB" id="A0A918YVZ4"/>
<feature type="signal peptide" evidence="1">
    <location>
        <begin position="1"/>
        <end position="25"/>
    </location>
</feature>
<organism evidence="2 3">
    <name type="scientific">Vulcaniibacterium thermophilum</name>
    <dbReference type="NCBI Taxonomy" id="1169913"/>
    <lineage>
        <taxon>Bacteria</taxon>
        <taxon>Pseudomonadati</taxon>
        <taxon>Pseudomonadota</taxon>
        <taxon>Gammaproteobacteria</taxon>
        <taxon>Lysobacterales</taxon>
        <taxon>Lysobacteraceae</taxon>
        <taxon>Vulcaniibacterium</taxon>
    </lineage>
</organism>
<evidence type="ECO:0000313" key="3">
    <source>
        <dbReference type="Proteomes" id="UP000636453"/>
    </source>
</evidence>
<keyword evidence="3" id="KW-1185">Reference proteome</keyword>
<dbReference type="Pfam" id="PF20396">
    <property type="entry name" value="DUF6689"/>
    <property type="match status" value="1"/>
</dbReference>
<keyword evidence="1" id="KW-0732">Signal</keyword>
<dbReference type="Proteomes" id="UP000636453">
    <property type="component" value="Unassembled WGS sequence"/>
</dbReference>
<dbReference type="EMBL" id="BNCF01000001">
    <property type="protein sequence ID" value="GHE25542.1"/>
    <property type="molecule type" value="Genomic_DNA"/>
</dbReference>
<protein>
    <submittedName>
        <fullName evidence="2">Uncharacterized protein</fullName>
    </submittedName>
</protein>
<evidence type="ECO:0000313" key="2">
    <source>
        <dbReference type="EMBL" id="GHE25542.1"/>
    </source>
</evidence>
<dbReference type="RefSeq" id="WP_146474275.1">
    <property type="nucleotide sequence ID" value="NZ_BNCF01000001.1"/>
</dbReference>
<comment type="caution">
    <text evidence="2">The sequence shown here is derived from an EMBL/GenBank/DDBJ whole genome shotgun (WGS) entry which is preliminary data.</text>
</comment>
<reference evidence="2" key="2">
    <citation type="submission" date="2020-09" db="EMBL/GenBank/DDBJ databases">
        <authorList>
            <person name="Sun Q."/>
            <person name="Kim S."/>
        </authorList>
    </citation>
    <scope>NUCLEOTIDE SEQUENCE</scope>
    <source>
        <strain evidence="2">KCTC 32020</strain>
    </source>
</reference>
<reference evidence="2" key="1">
    <citation type="journal article" date="2014" name="Int. J. Syst. Evol. Microbiol.">
        <title>Complete genome sequence of Corynebacterium casei LMG S-19264T (=DSM 44701T), isolated from a smear-ripened cheese.</title>
        <authorList>
            <consortium name="US DOE Joint Genome Institute (JGI-PGF)"/>
            <person name="Walter F."/>
            <person name="Albersmeier A."/>
            <person name="Kalinowski J."/>
            <person name="Ruckert C."/>
        </authorList>
    </citation>
    <scope>NUCLEOTIDE SEQUENCE</scope>
    <source>
        <strain evidence="2">KCTC 32020</strain>
    </source>
</reference>
<dbReference type="OrthoDB" id="5965825at2"/>
<sequence length="278" mass="28732">MNRSVFLPRLLAAAALLLCAALAHAQALPTRVAVAGNVATVEIGPASAPVADMTLTFDDASGLTPANLGVSAQWVNPLDPALLARLTDGALNVVEGSFPLLVTIEPPAGTAFAFRRTVRVEVHTHALPYTVGSPLRLFKAPLGGMFRDITDEIAPGSVRARGTTGGFSQFLVLTDLRPTTTAIGQKFDALDAHLATLPAAERDALAPLASSARAAVAAGRYAAALSTLDEFRSRVLARAGVGIPDTWRPGVGGNTAGELLAGAATLKFSIAYLRDFGD</sequence>
<gene>
    <name evidence="2" type="ORF">GCM10007167_02640</name>
</gene>
<feature type="chain" id="PRO_5037954426" evidence="1">
    <location>
        <begin position="26"/>
        <end position="278"/>
    </location>
</feature>
<dbReference type="InterPro" id="IPR046511">
    <property type="entry name" value="DUF6689"/>
</dbReference>